<dbReference type="PROSITE" id="PS00624">
    <property type="entry name" value="GMC_OXRED_2"/>
    <property type="match status" value="1"/>
</dbReference>
<dbReference type="InterPro" id="IPR012132">
    <property type="entry name" value="GMC_OxRdtase"/>
</dbReference>
<dbReference type="InterPro" id="IPR025110">
    <property type="entry name" value="AMP-bd_C"/>
</dbReference>
<dbReference type="InterPro" id="IPR045851">
    <property type="entry name" value="AMP-bd_C_sf"/>
</dbReference>
<keyword evidence="4" id="KW-0576">Peroxisome</keyword>
<dbReference type="AlphaFoldDB" id="A0A835CUW5"/>
<protein>
    <recommendedName>
        <fullName evidence="6">Glucose-methanol-choline oxidoreductase N-terminal domain-containing protein</fullName>
    </recommendedName>
</protein>
<dbReference type="SUPFAM" id="SSF56801">
    <property type="entry name" value="Acetyl-CoA synthetase-like"/>
    <property type="match status" value="1"/>
</dbReference>
<dbReference type="SUPFAM" id="SSF54373">
    <property type="entry name" value="FAD-linked reductases, C-terminal domain"/>
    <property type="match status" value="1"/>
</dbReference>
<evidence type="ECO:0000256" key="5">
    <source>
        <dbReference type="SAM" id="MobiDB-lite"/>
    </source>
</evidence>
<evidence type="ECO:0000313" key="7">
    <source>
        <dbReference type="EMBL" id="KAF7996589.1"/>
    </source>
</evidence>
<dbReference type="Pfam" id="PF13193">
    <property type="entry name" value="AMP-binding_C"/>
    <property type="match status" value="1"/>
</dbReference>
<evidence type="ECO:0000256" key="2">
    <source>
        <dbReference type="ARBA" id="ARBA00006432"/>
    </source>
</evidence>
<dbReference type="SUPFAM" id="SSF51905">
    <property type="entry name" value="FAD/NAD(P)-binding domain"/>
    <property type="match status" value="1"/>
</dbReference>
<dbReference type="InterPro" id="IPR042099">
    <property type="entry name" value="ANL_N_sf"/>
</dbReference>
<dbReference type="Gene3D" id="3.50.50.60">
    <property type="entry name" value="FAD/NAD(P)-binding domain"/>
    <property type="match status" value="2"/>
</dbReference>
<feature type="compositionally biased region" description="Acidic residues" evidence="5">
    <location>
        <begin position="808"/>
        <end position="856"/>
    </location>
</feature>
<dbReference type="EMBL" id="JACMRX010000001">
    <property type="protein sequence ID" value="KAF7996589.1"/>
    <property type="molecule type" value="Genomic_DNA"/>
</dbReference>
<name>A0A835CUW5_APHGI</name>
<dbReference type="OrthoDB" id="269227at2759"/>
<dbReference type="Gene3D" id="3.30.300.30">
    <property type="match status" value="1"/>
</dbReference>
<organism evidence="7 8">
    <name type="scientific">Aphidius gifuensis</name>
    <name type="common">Parasitoid wasp</name>
    <dbReference type="NCBI Taxonomy" id="684658"/>
    <lineage>
        <taxon>Eukaryota</taxon>
        <taxon>Metazoa</taxon>
        <taxon>Ecdysozoa</taxon>
        <taxon>Arthropoda</taxon>
        <taxon>Hexapoda</taxon>
        <taxon>Insecta</taxon>
        <taxon>Pterygota</taxon>
        <taxon>Neoptera</taxon>
        <taxon>Endopterygota</taxon>
        <taxon>Hymenoptera</taxon>
        <taxon>Apocrita</taxon>
        <taxon>Ichneumonoidea</taxon>
        <taxon>Braconidae</taxon>
        <taxon>Aphidiinae</taxon>
        <taxon>Aphidius</taxon>
    </lineage>
</organism>
<accession>A0A835CUW5</accession>
<reference evidence="7 8" key="1">
    <citation type="submission" date="2020-08" db="EMBL/GenBank/DDBJ databases">
        <title>Aphidius gifuensis genome sequencing and assembly.</title>
        <authorList>
            <person name="Du Z."/>
        </authorList>
    </citation>
    <scope>NUCLEOTIDE SEQUENCE [LARGE SCALE GENOMIC DNA]</scope>
    <source>
        <strain evidence="7">YNYX2018</strain>
        <tissue evidence="7">Adults</tissue>
    </source>
</reference>
<dbReference type="GO" id="GO:0050660">
    <property type="term" value="F:flavin adenine dinucleotide binding"/>
    <property type="evidence" value="ECO:0007669"/>
    <property type="project" value="InterPro"/>
</dbReference>
<comment type="similarity">
    <text evidence="3">Belongs to the GMC oxidoreductase family.</text>
</comment>
<sequence>MLHLCLKKLKINNNNIKTIINKLNYDGKNISVIKRTISNKINIPIDDKNIVSSKYKNINLFDGYYLHDYIFKNVDKWLDKTAVICSESGKSYTYAELKNKTSRLVASFKKMNLRPGDTIATVLPNLPEYAIIILAASQAGLKLTLINPIYTAAEINKQLVNSETSLVVSVSSRYPVVAQSITGIKSIKHPIVIVDYENNTRPSGTIKFDDLVVDDNGNIEEFKNTNHDNTNDTVLLPYSSGTTGLPKGVELTHRNIVSNLAQIDHENFKIMEQAIGNYQEVIPVFLPIYHIYSYTMLLCDGLSNGAKLITMPTFTSNTFLDVLNKHRVTNLYVAPPVLQLIANDERFKKKHIESLKELISGGAPAGEEIMNKIKLKLGDSFMFSQGYGMSETSPLLTRGKNGPYGSVGQVVPNTDMRIVGVDNDNLGQNLDIDKIGEIQASGPQVMKGYFKNPQATSETMDGKWLKTGDLGNFDKDGNLWITGRMKELIKVKGLQVSPPELEDLLHSHDKISDVAVIGVPHDRFGEIPKAFVVAKQGVQINEDEIKKFVAEKVADYKQLGHVVFIDQIPKSPAGKILRRQLQKISCIFTMSVTTMDYGPSLITSTLACETMNRAEQPCRFDDSTSFMQNKCGNMTAFMLLLQTVMLNDCEIADPCRRPETNDINDDEQFDFIVVGAGLAGPVIVRRLVDHFPSSSILLVEAGPSEPTMNSFPGFAFNAINSDLDWNFKTEPTEGNPTACLETDGVCSWPRGKMISGTSGFYGMMYIRGHPDIYNSWADDGSTGWSYDEIEKYFDRAEDFQDYGMIPNDIDDDGGYYYDNDDEEDDDDDDDDNNDIDNNDIDNNDIDDNDNDNNSTEEDSNIALLKVEYFHHNPMFSDVILTAAQELGYTEPTWKGPNQTGFLHAPMITDNGQRGTTSRFYLRPIAHAENLKVLINAYVTRIIKNEQDNGVDGIELIDKKGNKKIIKANKEVIISAGAVGSPQILLSSGIGPKEDLENLNISVWQDLPVGKNLHNHVSVGISMSINDTYYQDITLESINEFIDNRSGPLSSTGITQITAFLESNYSIPGVPDIQIFFDGFSSVCPNYGLDRECHNGRSKSCPDRRSITARPTTVIPRTRGTLKLRSNNPEDPPLIYPDYFTDPVDLEILLDGIKKVTELPETDAMKAWDLRLEEEIIPECSSYEFASDFYWRCLSRVKTGPENHQAGTCKMGAADDPSSVVDPELRVIGISGLRVADASIFPTVPNGNPAAGIVMVAEKAADLIIQTWDKE</sequence>
<evidence type="ECO:0000259" key="6">
    <source>
        <dbReference type="PROSITE" id="PS00624"/>
    </source>
</evidence>
<dbReference type="Gene3D" id="3.30.560.10">
    <property type="entry name" value="Glucose Oxidase, domain 3"/>
    <property type="match status" value="2"/>
</dbReference>
<proteinExistence type="inferred from homology"/>
<dbReference type="PANTHER" id="PTHR11552:SF217">
    <property type="entry name" value="GLUCOSE DEHYDROGENASE [FAD, QUINONE]"/>
    <property type="match status" value="1"/>
</dbReference>
<dbReference type="Pfam" id="PF00501">
    <property type="entry name" value="AMP-binding"/>
    <property type="match status" value="1"/>
</dbReference>
<dbReference type="GO" id="GO:0005777">
    <property type="term" value="C:peroxisome"/>
    <property type="evidence" value="ECO:0007669"/>
    <property type="project" value="UniProtKB-SubCell"/>
</dbReference>
<evidence type="ECO:0000313" key="8">
    <source>
        <dbReference type="Proteomes" id="UP000639338"/>
    </source>
</evidence>
<dbReference type="Pfam" id="PF00732">
    <property type="entry name" value="GMC_oxred_N"/>
    <property type="match status" value="1"/>
</dbReference>
<evidence type="ECO:0000256" key="4">
    <source>
        <dbReference type="ARBA" id="ARBA00023140"/>
    </source>
</evidence>
<feature type="domain" description="Glucose-methanol-choline oxidoreductase N-terminal" evidence="6">
    <location>
        <begin position="976"/>
        <end position="990"/>
    </location>
</feature>
<dbReference type="Pfam" id="PF05199">
    <property type="entry name" value="GMC_oxred_C"/>
    <property type="match status" value="1"/>
</dbReference>
<dbReference type="PROSITE" id="PS00455">
    <property type="entry name" value="AMP_BINDING"/>
    <property type="match status" value="1"/>
</dbReference>
<dbReference type="Gene3D" id="3.40.50.12780">
    <property type="entry name" value="N-terminal domain of ligase-like"/>
    <property type="match status" value="1"/>
</dbReference>
<dbReference type="InterPro" id="IPR000172">
    <property type="entry name" value="GMC_OxRdtase_N"/>
</dbReference>
<evidence type="ECO:0000256" key="3">
    <source>
        <dbReference type="ARBA" id="ARBA00010790"/>
    </source>
</evidence>
<dbReference type="InterPro" id="IPR036188">
    <property type="entry name" value="FAD/NAD-bd_sf"/>
</dbReference>
<dbReference type="GO" id="GO:0016614">
    <property type="term" value="F:oxidoreductase activity, acting on CH-OH group of donors"/>
    <property type="evidence" value="ECO:0007669"/>
    <property type="project" value="InterPro"/>
</dbReference>
<dbReference type="Proteomes" id="UP000639338">
    <property type="component" value="Unassembled WGS sequence"/>
</dbReference>
<dbReference type="InterPro" id="IPR000873">
    <property type="entry name" value="AMP-dep_synth/lig_dom"/>
</dbReference>
<keyword evidence="8" id="KW-1185">Reference proteome</keyword>
<comment type="subcellular location">
    <subcellularLocation>
        <location evidence="1">Peroxisome</location>
    </subcellularLocation>
</comment>
<dbReference type="FunFam" id="3.30.300.30:FF:000007">
    <property type="entry name" value="4-coumarate--CoA ligase 2"/>
    <property type="match status" value="1"/>
</dbReference>
<comment type="similarity">
    <text evidence="2">Belongs to the ATP-dependent AMP-binding enzyme family.</text>
</comment>
<evidence type="ECO:0000256" key="1">
    <source>
        <dbReference type="ARBA" id="ARBA00004275"/>
    </source>
</evidence>
<feature type="region of interest" description="Disordered" evidence="5">
    <location>
        <begin position="803"/>
        <end position="856"/>
    </location>
</feature>
<gene>
    <name evidence="7" type="ORF">HCN44_002235</name>
</gene>
<dbReference type="InterPro" id="IPR020845">
    <property type="entry name" value="AMP-binding_CS"/>
</dbReference>
<comment type="caution">
    <text evidence="7">The sequence shown here is derived from an EMBL/GenBank/DDBJ whole genome shotgun (WGS) entry which is preliminary data.</text>
</comment>
<dbReference type="InterPro" id="IPR007867">
    <property type="entry name" value="GMC_OxRtase_C"/>
</dbReference>
<dbReference type="PANTHER" id="PTHR11552">
    <property type="entry name" value="GLUCOSE-METHANOL-CHOLINE GMC OXIDOREDUCTASE"/>
    <property type="match status" value="1"/>
</dbReference>